<dbReference type="CDD" id="cd00761">
    <property type="entry name" value="Glyco_tranf_GTA_type"/>
    <property type="match status" value="1"/>
</dbReference>
<dbReference type="EMBL" id="CP031150">
    <property type="protein sequence ID" value="AXG07704.1"/>
    <property type="molecule type" value="Genomic_DNA"/>
</dbReference>
<reference evidence="3 4" key="1">
    <citation type="submission" date="2018-07" db="EMBL/GenBank/DDBJ databases">
        <title>Genome sequences of Haloplanus sp. CBA1113.</title>
        <authorList>
            <person name="Kim Y.B."/>
            <person name="Roh S.W."/>
        </authorList>
    </citation>
    <scope>NUCLEOTIDE SEQUENCE [LARGE SCALE GENOMIC DNA]</scope>
    <source>
        <strain evidence="3 4">CBA1113</strain>
    </source>
</reference>
<gene>
    <name evidence="3" type="ORF">DU500_15400</name>
</gene>
<dbReference type="GeneID" id="37284799"/>
<dbReference type="GO" id="GO:0016740">
    <property type="term" value="F:transferase activity"/>
    <property type="evidence" value="ECO:0007669"/>
    <property type="project" value="UniProtKB-KW"/>
</dbReference>
<dbReference type="PANTHER" id="PTHR43685:SF2">
    <property type="entry name" value="GLYCOSYLTRANSFERASE 2-LIKE DOMAIN-CONTAINING PROTEIN"/>
    <property type="match status" value="1"/>
</dbReference>
<evidence type="ECO:0000256" key="1">
    <source>
        <dbReference type="SAM" id="Phobius"/>
    </source>
</evidence>
<dbReference type="PANTHER" id="PTHR43685">
    <property type="entry name" value="GLYCOSYLTRANSFERASE"/>
    <property type="match status" value="1"/>
</dbReference>
<dbReference type="NCBIfam" id="NF041394">
    <property type="entry name" value="GtaseAglG_Halo"/>
    <property type="match status" value="1"/>
</dbReference>
<evidence type="ECO:0000313" key="3">
    <source>
        <dbReference type="EMBL" id="AXG07704.1"/>
    </source>
</evidence>
<evidence type="ECO:0000313" key="4">
    <source>
        <dbReference type="Proteomes" id="UP000253273"/>
    </source>
</evidence>
<feature type="transmembrane region" description="Helical" evidence="1">
    <location>
        <begin position="283"/>
        <end position="302"/>
    </location>
</feature>
<sequence>MQVSVVVCTYAMERYEAFTEAVESVLAQTHEPLEVVLVVDGNPDVYDRVREDFCGRENVVCHCNEENRGISYSRTKGAELASGDIVAMLDDDAVAEPDWIERLVDVYEDTDAVAVGGDVRPDWQTERPDFFPAEFYWLVGCVEPGFAEDGEEVRNTYGSNISYRREAFLAVGGYDPNTGRKGDKHLQAHEAPVGIRLLEEYGRGMVFTEDAIVHHKLFDYRGDFQWLVFRSFWQGYSKRVMDLLYPDAPDDKGAYLRQLLTYFVPGRLRRLIRSPSTIEAKQVLSIFVFTAAVGLGYLYAMLTPNVVEKANA</sequence>
<dbReference type="InterPro" id="IPR001173">
    <property type="entry name" value="Glyco_trans_2-like"/>
</dbReference>
<name>A0A345E682_9EURY</name>
<accession>A0A345E682</accession>
<keyword evidence="4" id="KW-1185">Reference proteome</keyword>
<dbReference type="Gene3D" id="3.90.550.10">
    <property type="entry name" value="Spore Coat Polysaccharide Biosynthesis Protein SpsA, Chain A"/>
    <property type="match status" value="1"/>
</dbReference>
<keyword evidence="1" id="KW-0812">Transmembrane</keyword>
<dbReference type="SUPFAM" id="SSF53448">
    <property type="entry name" value="Nucleotide-diphospho-sugar transferases"/>
    <property type="match status" value="1"/>
</dbReference>
<dbReference type="RefSeq" id="WP_114586826.1">
    <property type="nucleotide sequence ID" value="NZ_CP031150.1"/>
</dbReference>
<evidence type="ECO:0000259" key="2">
    <source>
        <dbReference type="Pfam" id="PF00535"/>
    </source>
</evidence>
<dbReference type="InterPro" id="IPR050834">
    <property type="entry name" value="Glycosyltransf_2"/>
</dbReference>
<dbReference type="Pfam" id="PF00535">
    <property type="entry name" value="Glycos_transf_2"/>
    <property type="match status" value="1"/>
</dbReference>
<dbReference type="AlphaFoldDB" id="A0A345E682"/>
<dbReference type="Proteomes" id="UP000253273">
    <property type="component" value="Chromosome"/>
</dbReference>
<protein>
    <submittedName>
        <fullName evidence="3">Glycosyltransferase family 2 protein</fullName>
    </submittedName>
</protein>
<keyword evidence="1" id="KW-1133">Transmembrane helix</keyword>
<feature type="domain" description="Glycosyltransferase 2-like" evidence="2">
    <location>
        <begin position="4"/>
        <end position="168"/>
    </location>
</feature>
<dbReference type="KEGG" id="haj:DU500_15400"/>
<dbReference type="InterPro" id="IPR053553">
    <property type="entry name" value="GDP_glucuronosyltransferase"/>
</dbReference>
<organism evidence="3 4">
    <name type="scientific">Haloplanus rubicundus</name>
    <dbReference type="NCBI Taxonomy" id="1547898"/>
    <lineage>
        <taxon>Archaea</taxon>
        <taxon>Methanobacteriati</taxon>
        <taxon>Methanobacteriota</taxon>
        <taxon>Stenosarchaea group</taxon>
        <taxon>Halobacteria</taxon>
        <taxon>Halobacteriales</taxon>
        <taxon>Haloferacaceae</taxon>
        <taxon>Haloplanus</taxon>
    </lineage>
</organism>
<keyword evidence="3" id="KW-0808">Transferase</keyword>
<dbReference type="OrthoDB" id="324632at2157"/>
<keyword evidence="1" id="KW-0472">Membrane</keyword>
<proteinExistence type="predicted"/>
<dbReference type="InterPro" id="IPR029044">
    <property type="entry name" value="Nucleotide-diphossugar_trans"/>
</dbReference>